<gene>
    <name evidence="1" type="ORF">IEQ34_012823</name>
</gene>
<keyword evidence="2" id="KW-1185">Reference proteome</keyword>
<accession>A0AAV7GP90</accession>
<evidence type="ECO:0000313" key="1">
    <source>
        <dbReference type="EMBL" id="KAH0457508.1"/>
    </source>
</evidence>
<reference evidence="1 2" key="1">
    <citation type="journal article" date="2021" name="Hortic Res">
        <title>Chromosome-scale assembly of the Dendrobium chrysotoxum genome enhances the understanding of orchid evolution.</title>
        <authorList>
            <person name="Zhang Y."/>
            <person name="Zhang G.Q."/>
            <person name="Zhang D."/>
            <person name="Liu X.D."/>
            <person name="Xu X.Y."/>
            <person name="Sun W.H."/>
            <person name="Yu X."/>
            <person name="Zhu X."/>
            <person name="Wang Z.W."/>
            <person name="Zhao X."/>
            <person name="Zhong W.Y."/>
            <person name="Chen H."/>
            <person name="Yin W.L."/>
            <person name="Huang T."/>
            <person name="Niu S.C."/>
            <person name="Liu Z.J."/>
        </authorList>
    </citation>
    <scope>NUCLEOTIDE SEQUENCE [LARGE SCALE GENOMIC DNA]</scope>
    <source>
        <strain evidence="1">Lindl</strain>
    </source>
</reference>
<comment type="caution">
    <text evidence="1">The sequence shown here is derived from an EMBL/GenBank/DDBJ whole genome shotgun (WGS) entry which is preliminary data.</text>
</comment>
<evidence type="ECO:0000313" key="2">
    <source>
        <dbReference type="Proteomes" id="UP000775213"/>
    </source>
</evidence>
<name>A0AAV7GP90_DENCH</name>
<dbReference type="EMBL" id="JAGFBR010000012">
    <property type="protein sequence ID" value="KAH0457508.1"/>
    <property type="molecule type" value="Genomic_DNA"/>
</dbReference>
<dbReference type="AlphaFoldDB" id="A0AAV7GP90"/>
<organism evidence="1 2">
    <name type="scientific">Dendrobium chrysotoxum</name>
    <name type="common">Orchid</name>
    <dbReference type="NCBI Taxonomy" id="161865"/>
    <lineage>
        <taxon>Eukaryota</taxon>
        <taxon>Viridiplantae</taxon>
        <taxon>Streptophyta</taxon>
        <taxon>Embryophyta</taxon>
        <taxon>Tracheophyta</taxon>
        <taxon>Spermatophyta</taxon>
        <taxon>Magnoliopsida</taxon>
        <taxon>Liliopsida</taxon>
        <taxon>Asparagales</taxon>
        <taxon>Orchidaceae</taxon>
        <taxon>Epidendroideae</taxon>
        <taxon>Malaxideae</taxon>
        <taxon>Dendrobiinae</taxon>
        <taxon>Dendrobium</taxon>
    </lineage>
</organism>
<dbReference type="Proteomes" id="UP000775213">
    <property type="component" value="Unassembled WGS sequence"/>
</dbReference>
<protein>
    <submittedName>
        <fullName evidence="1">Uncharacterized protein</fullName>
    </submittedName>
</protein>
<sequence length="87" mass="9347">MVAVQKVTSAVVEEASLLARWRAGLRWPCAGKVITKKCGFVFVGGGGFCSIGHRRKGRSFGLDKSLVLLVATHIVVKSIRVGGFYLV</sequence>
<proteinExistence type="predicted"/>